<comment type="caution">
    <text evidence="9">The sequence shown here is derived from an EMBL/GenBank/DDBJ whole genome shotgun (WGS) entry which is preliminary data.</text>
</comment>
<dbReference type="FunFam" id="2.20.25.80:FF:000009">
    <property type="entry name" value="WRKY transcription factor 53"/>
    <property type="match status" value="1"/>
</dbReference>
<evidence type="ECO:0000256" key="1">
    <source>
        <dbReference type="ARBA" id="ARBA00004123"/>
    </source>
</evidence>
<comment type="similarity">
    <text evidence="6">Belongs to the WRKY group III family.</text>
</comment>
<evidence type="ECO:0000313" key="10">
    <source>
        <dbReference type="Proteomes" id="UP001634007"/>
    </source>
</evidence>
<keyword evidence="5" id="KW-0539">Nucleus</keyword>
<dbReference type="Proteomes" id="UP001634007">
    <property type="component" value="Unassembled WGS sequence"/>
</dbReference>
<evidence type="ECO:0000259" key="8">
    <source>
        <dbReference type="PROSITE" id="PS50811"/>
    </source>
</evidence>
<evidence type="ECO:0000256" key="6">
    <source>
        <dbReference type="ARBA" id="ARBA00060850"/>
    </source>
</evidence>
<evidence type="ECO:0000313" key="9">
    <source>
        <dbReference type="EMBL" id="KAL3743620.1"/>
    </source>
</evidence>
<dbReference type="GO" id="GO:0009751">
    <property type="term" value="P:response to salicylic acid"/>
    <property type="evidence" value="ECO:0007669"/>
    <property type="project" value="UniProtKB-ARBA"/>
</dbReference>
<dbReference type="GO" id="GO:0042542">
    <property type="term" value="P:response to hydrogen peroxide"/>
    <property type="evidence" value="ECO:0007669"/>
    <property type="project" value="UniProtKB-ARBA"/>
</dbReference>
<evidence type="ECO:0000256" key="4">
    <source>
        <dbReference type="ARBA" id="ARBA00023163"/>
    </source>
</evidence>
<dbReference type="PANTHER" id="PTHR32096">
    <property type="entry name" value="WRKY TRANSCRIPTION FACTOR 30-RELATED-RELATED"/>
    <property type="match status" value="1"/>
</dbReference>
<dbReference type="SUPFAM" id="SSF118290">
    <property type="entry name" value="WRKY DNA-binding domain"/>
    <property type="match status" value="1"/>
</dbReference>
<dbReference type="GO" id="GO:0005634">
    <property type="term" value="C:nucleus"/>
    <property type="evidence" value="ECO:0007669"/>
    <property type="project" value="UniProtKB-SubCell"/>
</dbReference>
<dbReference type="EMBL" id="JBJKBG010000004">
    <property type="protein sequence ID" value="KAL3743620.1"/>
    <property type="molecule type" value="Genomic_DNA"/>
</dbReference>
<proteinExistence type="inferred from homology"/>
<keyword evidence="2" id="KW-0805">Transcription regulation</keyword>
<keyword evidence="3" id="KW-0238">DNA-binding</keyword>
<protein>
    <recommendedName>
        <fullName evidence="8">WRKY domain-containing protein</fullName>
    </recommendedName>
</protein>
<evidence type="ECO:0000256" key="5">
    <source>
        <dbReference type="ARBA" id="ARBA00023242"/>
    </source>
</evidence>
<evidence type="ECO:0000256" key="7">
    <source>
        <dbReference type="SAM" id="MobiDB-lite"/>
    </source>
</evidence>
<keyword evidence="4" id="KW-0804">Transcription</keyword>
<dbReference type="InterPro" id="IPR036576">
    <property type="entry name" value="WRKY_dom_sf"/>
</dbReference>
<organism evidence="9 10">
    <name type="scientific">Eucalyptus globulus</name>
    <name type="common">Tasmanian blue gum</name>
    <dbReference type="NCBI Taxonomy" id="34317"/>
    <lineage>
        <taxon>Eukaryota</taxon>
        <taxon>Viridiplantae</taxon>
        <taxon>Streptophyta</taxon>
        <taxon>Embryophyta</taxon>
        <taxon>Tracheophyta</taxon>
        <taxon>Spermatophyta</taxon>
        <taxon>Magnoliopsida</taxon>
        <taxon>eudicotyledons</taxon>
        <taxon>Gunneridae</taxon>
        <taxon>Pentapetalae</taxon>
        <taxon>rosids</taxon>
        <taxon>malvids</taxon>
        <taxon>Myrtales</taxon>
        <taxon>Myrtaceae</taxon>
        <taxon>Myrtoideae</taxon>
        <taxon>Eucalypteae</taxon>
        <taxon>Eucalyptus</taxon>
    </lineage>
</organism>
<dbReference type="Gene3D" id="2.20.25.80">
    <property type="entry name" value="WRKY domain"/>
    <property type="match status" value="1"/>
</dbReference>
<keyword evidence="10" id="KW-1185">Reference proteome</keyword>
<dbReference type="GO" id="GO:0010193">
    <property type="term" value="P:response to ozone"/>
    <property type="evidence" value="ECO:0007669"/>
    <property type="project" value="UniProtKB-ARBA"/>
</dbReference>
<dbReference type="InterPro" id="IPR003657">
    <property type="entry name" value="WRKY_dom"/>
</dbReference>
<reference evidence="9 10" key="1">
    <citation type="submission" date="2024-11" db="EMBL/GenBank/DDBJ databases">
        <title>Chromosome-level genome assembly of Eucalyptus globulus Labill. provides insights into its genome evolution.</title>
        <authorList>
            <person name="Li X."/>
        </authorList>
    </citation>
    <scope>NUCLEOTIDE SEQUENCE [LARGE SCALE GENOMIC DNA]</scope>
    <source>
        <strain evidence="9">CL2024</strain>
        <tissue evidence="9">Fresh tender leaves</tissue>
    </source>
</reference>
<feature type="domain" description="WRKY" evidence="8">
    <location>
        <begin position="106"/>
        <end position="169"/>
    </location>
</feature>
<evidence type="ECO:0000256" key="2">
    <source>
        <dbReference type="ARBA" id="ARBA00023015"/>
    </source>
</evidence>
<dbReference type="AlphaFoldDB" id="A0ABD3KV56"/>
<dbReference type="SMART" id="SM00774">
    <property type="entry name" value="WRKY"/>
    <property type="match status" value="1"/>
</dbReference>
<feature type="region of interest" description="Disordered" evidence="7">
    <location>
        <begin position="71"/>
        <end position="91"/>
    </location>
</feature>
<name>A0ABD3KV56_EUCGL</name>
<comment type="subcellular location">
    <subcellularLocation>
        <location evidence="1">Nucleus</location>
    </subcellularLocation>
</comment>
<dbReference type="GO" id="GO:0003677">
    <property type="term" value="F:DNA binding"/>
    <property type="evidence" value="ECO:0007669"/>
    <property type="project" value="UniProtKB-KW"/>
</dbReference>
<evidence type="ECO:0000256" key="3">
    <source>
        <dbReference type="ARBA" id="ARBA00023125"/>
    </source>
</evidence>
<accession>A0ABD3KV56</accession>
<dbReference type="PANTHER" id="PTHR32096:SF133">
    <property type="entry name" value="WRKY TRANSCRIPTION FACTOR 41-RELATED"/>
    <property type="match status" value="1"/>
</dbReference>
<dbReference type="PROSITE" id="PS50811">
    <property type="entry name" value="WRKY"/>
    <property type="match status" value="1"/>
</dbReference>
<sequence>MEKVISWEQHNLISELAQGKDLAKQLRNHLVSPSSSRETHEYLVEKILSCYQKSLAMLNCDALAEDHRPAFSIGTSGSPKDEGDAYKKRKTMPRWTEQVQLNSEAGLEGLHEDGYSWRKYGQKEILGARFPRAYYRCTHRNAQGCLATKQVQRSDQDPTVVEIKYRGRHTCIQARSSAIRPDPIIKEEPPKATAIRQEQPKPSLDTLLSFKWGLNVKTENARQDDVFPLFTFSSPAVETENGERDYFADALMDDRYMDTFSSPATSGSNYFSLSLDHMANFCPPISVQTPESGLTEIVSAPTSVTNSPMGDAAFSAFSLGNDDFNLDCSFDGSEFLL</sequence>
<dbReference type="Pfam" id="PF03106">
    <property type="entry name" value="WRKY"/>
    <property type="match status" value="1"/>
</dbReference>
<dbReference type="GO" id="GO:0010150">
    <property type="term" value="P:leaf senescence"/>
    <property type="evidence" value="ECO:0007669"/>
    <property type="project" value="UniProtKB-ARBA"/>
</dbReference>
<gene>
    <name evidence="9" type="ORF">ACJRO7_018830</name>
</gene>
<dbReference type="InterPro" id="IPR044810">
    <property type="entry name" value="WRKY_plant"/>
</dbReference>